<dbReference type="Proteomes" id="UP000198406">
    <property type="component" value="Unassembled WGS sequence"/>
</dbReference>
<dbReference type="AlphaFoldDB" id="A0A1Z5JXQ8"/>
<dbReference type="InParanoid" id="A0A1Z5JXQ8"/>
<sequence length="305" mass="35452">MSLLVRVQDIRRNSIQENALRMIQEADPDDADWWDVVYLYLNCLRPHLPESYYQVLEHIRSSTSNSGPTIVGRFYATVTLGSVAQQQDDWTRAIQLYDEAEQFYSTLTLEERQQLVRAIPTHDPSLVAFLTSTELESVETILDRAMVPVRQSKLLCQELLQQRQQEEQQAQQDEQHYHDLAQSDNDDEVPNDLLHLWQFPHRAVSPHDTPSMEPQQVRSLPTHPKVKWLLRMVVDDDGVTYGQIYRVPHLQLVHEIVSSCALHTYATACRARRYQPYRLYVSQPLDPALLCQLARMGCTHVTQHR</sequence>
<evidence type="ECO:0000313" key="2">
    <source>
        <dbReference type="EMBL" id="GAX18815.1"/>
    </source>
</evidence>
<evidence type="ECO:0000256" key="1">
    <source>
        <dbReference type="SAM" id="Coils"/>
    </source>
</evidence>
<keyword evidence="3" id="KW-1185">Reference proteome</keyword>
<proteinExistence type="predicted"/>
<comment type="caution">
    <text evidence="2">The sequence shown here is derived from an EMBL/GenBank/DDBJ whole genome shotgun (WGS) entry which is preliminary data.</text>
</comment>
<protein>
    <submittedName>
        <fullName evidence="2">Uncharacterized protein</fullName>
    </submittedName>
</protein>
<name>A0A1Z5JXQ8_FISSO</name>
<feature type="coiled-coil region" evidence="1">
    <location>
        <begin position="149"/>
        <end position="176"/>
    </location>
</feature>
<organism evidence="2 3">
    <name type="scientific">Fistulifera solaris</name>
    <name type="common">Oleaginous diatom</name>
    <dbReference type="NCBI Taxonomy" id="1519565"/>
    <lineage>
        <taxon>Eukaryota</taxon>
        <taxon>Sar</taxon>
        <taxon>Stramenopiles</taxon>
        <taxon>Ochrophyta</taxon>
        <taxon>Bacillariophyta</taxon>
        <taxon>Bacillariophyceae</taxon>
        <taxon>Bacillariophycidae</taxon>
        <taxon>Naviculales</taxon>
        <taxon>Naviculaceae</taxon>
        <taxon>Fistulifera</taxon>
    </lineage>
</organism>
<accession>A0A1Z5JXQ8</accession>
<evidence type="ECO:0000313" key="3">
    <source>
        <dbReference type="Proteomes" id="UP000198406"/>
    </source>
</evidence>
<gene>
    <name evidence="2" type="ORF">FisN_26Hh116</name>
</gene>
<reference evidence="2 3" key="1">
    <citation type="journal article" date="2015" name="Plant Cell">
        <title>Oil accumulation by the oleaginous diatom Fistulifera solaris as revealed by the genome and transcriptome.</title>
        <authorList>
            <person name="Tanaka T."/>
            <person name="Maeda Y."/>
            <person name="Veluchamy A."/>
            <person name="Tanaka M."/>
            <person name="Abida H."/>
            <person name="Marechal E."/>
            <person name="Bowler C."/>
            <person name="Muto M."/>
            <person name="Sunaga Y."/>
            <person name="Tanaka M."/>
            <person name="Yoshino T."/>
            <person name="Taniguchi T."/>
            <person name="Fukuda Y."/>
            <person name="Nemoto M."/>
            <person name="Matsumoto M."/>
            <person name="Wong P.S."/>
            <person name="Aburatani S."/>
            <person name="Fujibuchi W."/>
        </authorList>
    </citation>
    <scope>NUCLEOTIDE SEQUENCE [LARGE SCALE GENOMIC DNA]</scope>
    <source>
        <strain evidence="2 3">JPCC DA0580</strain>
    </source>
</reference>
<dbReference type="EMBL" id="BDSP01000132">
    <property type="protein sequence ID" value="GAX18815.1"/>
    <property type="molecule type" value="Genomic_DNA"/>
</dbReference>
<keyword evidence="1" id="KW-0175">Coiled coil</keyword>